<proteinExistence type="predicted"/>
<organism evidence="3 4">
    <name type="scientific">Ceraceosorus guamensis</name>
    <dbReference type="NCBI Taxonomy" id="1522189"/>
    <lineage>
        <taxon>Eukaryota</taxon>
        <taxon>Fungi</taxon>
        <taxon>Dikarya</taxon>
        <taxon>Basidiomycota</taxon>
        <taxon>Ustilaginomycotina</taxon>
        <taxon>Exobasidiomycetes</taxon>
        <taxon>Ceraceosorales</taxon>
        <taxon>Ceraceosoraceae</taxon>
        <taxon>Ceraceosorus</taxon>
    </lineage>
</organism>
<dbReference type="Proteomes" id="UP000245783">
    <property type="component" value="Unassembled WGS sequence"/>
</dbReference>
<name>A0A316VRB5_9BASI</name>
<keyword evidence="4" id="KW-1185">Reference proteome</keyword>
<sequence length="145" mass="15847">MRFSHLSTTVAFALLAGTSLAAPYGGIADEVAQAAVSASEHARNDFLSGGPGRIFWKDSSGQTHHIYHATWGHFQMMHGREGLTPVTERLWNEIMQHARDNQLIAEGVTAGGNRLRYQDGSWRSAPPSFAGQSRERGQSSRGPRT</sequence>
<accession>A0A316VRB5</accession>
<dbReference type="AlphaFoldDB" id="A0A316VRB5"/>
<dbReference type="GeneID" id="37033076"/>
<evidence type="ECO:0000313" key="3">
    <source>
        <dbReference type="EMBL" id="PWN40136.1"/>
    </source>
</evidence>
<dbReference type="RefSeq" id="XP_025367296.1">
    <property type="nucleotide sequence ID" value="XM_025511206.1"/>
</dbReference>
<evidence type="ECO:0000256" key="1">
    <source>
        <dbReference type="SAM" id="MobiDB-lite"/>
    </source>
</evidence>
<dbReference type="OrthoDB" id="10521503at2759"/>
<dbReference type="InParanoid" id="A0A316VRB5"/>
<evidence type="ECO:0000256" key="2">
    <source>
        <dbReference type="SAM" id="SignalP"/>
    </source>
</evidence>
<dbReference type="EMBL" id="KZ819429">
    <property type="protein sequence ID" value="PWN40136.1"/>
    <property type="molecule type" value="Genomic_DNA"/>
</dbReference>
<gene>
    <name evidence="3" type="ORF">IE81DRAFT_239003</name>
</gene>
<keyword evidence="2" id="KW-0732">Signal</keyword>
<feature type="region of interest" description="Disordered" evidence="1">
    <location>
        <begin position="116"/>
        <end position="145"/>
    </location>
</feature>
<feature type="chain" id="PRO_5016242641" evidence="2">
    <location>
        <begin position="22"/>
        <end position="145"/>
    </location>
</feature>
<evidence type="ECO:0000313" key="4">
    <source>
        <dbReference type="Proteomes" id="UP000245783"/>
    </source>
</evidence>
<protein>
    <submittedName>
        <fullName evidence="3">Uncharacterized protein</fullName>
    </submittedName>
</protein>
<feature type="signal peptide" evidence="2">
    <location>
        <begin position="1"/>
        <end position="21"/>
    </location>
</feature>
<reference evidence="3 4" key="1">
    <citation type="journal article" date="2018" name="Mol. Biol. Evol.">
        <title>Broad Genomic Sampling Reveals a Smut Pathogenic Ancestry of the Fungal Clade Ustilaginomycotina.</title>
        <authorList>
            <person name="Kijpornyongpan T."/>
            <person name="Mondo S.J."/>
            <person name="Barry K."/>
            <person name="Sandor L."/>
            <person name="Lee J."/>
            <person name="Lipzen A."/>
            <person name="Pangilinan J."/>
            <person name="LaButti K."/>
            <person name="Hainaut M."/>
            <person name="Henrissat B."/>
            <person name="Grigoriev I.V."/>
            <person name="Spatafora J.W."/>
            <person name="Aime M.C."/>
        </authorList>
    </citation>
    <scope>NUCLEOTIDE SEQUENCE [LARGE SCALE GENOMIC DNA]</scope>
    <source>
        <strain evidence="3 4">MCA 4658</strain>
    </source>
</reference>